<evidence type="ECO:0000313" key="3">
    <source>
        <dbReference type="EMBL" id="MBB4681944.1"/>
    </source>
</evidence>
<dbReference type="GO" id="GO:0020037">
    <property type="term" value="F:heme binding"/>
    <property type="evidence" value="ECO:0007669"/>
    <property type="project" value="InterPro"/>
</dbReference>
<dbReference type="InterPro" id="IPR001128">
    <property type="entry name" value="Cyt_P450"/>
</dbReference>
<keyword evidence="2" id="KW-0503">Monooxygenase</keyword>
<dbReference type="SUPFAM" id="SSF48264">
    <property type="entry name" value="Cytochrome P450"/>
    <property type="match status" value="1"/>
</dbReference>
<dbReference type="PROSITE" id="PS00086">
    <property type="entry name" value="CYTOCHROME_P450"/>
    <property type="match status" value="1"/>
</dbReference>
<evidence type="ECO:0000256" key="1">
    <source>
        <dbReference type="ARBA" id="ARBA00010617"/>
    </source>
</evidence>
<dbReference type="InterPro" id="IPR036396">
    <property type="entry name" value="Cyt_P450_sf"/>
</dbReference>
<dbReference type="InterPro" id="IPR017972">
    <property type="entry name" value="Cyt_P450_CS"/>
</dbReference>
<comment type="similarity">
    <text evidence="1 2">Belongs to the cytochrome P450 family.</text>
</comment>
<evidence type="ECO:0000256" key="2">
    <source>
        <dbReference type="RuleBase" id="RU000461"/>
    </source>
</evidence>
<dbReference type="AlphaFoldDB" id="A0A7W7CIQ1"/>
<organism evidence="3 4">
    <name type="scientific">Crossiella cryophila</name>
    <dbReference type="NCBI Taxonomy" id="43355"/>
    <lineage>
        <taxon>Bacteria</taxon>
        <taxon>Bacillati</taxon>
        <taxon>Actinomycetota</taxon>
        <taxon>Actinomycetes</taxon>
        <taxon>Pseudonocardiales</taxon>
        <taxon>Pseudonocardiaceae</taxon>
        <taxon>Crossiella</taxon>
    </lineage>
</organism>
<dbReference type="InterPro" id="IPR002397">
    <property type="entry name" value="Cyt_P450_B"/>
</dbReference>
<dbReference type="GO" id="GO:0005506">
    <property type="term" value="F:iron ion binding"/>
    <property type="evidence" value="ECO:0007669"/>
    <property type="project" value="InterPro"/>
</dbReference>
<proteinExistence type="inferred from homology"/>
<accession>A0A7W7CIQ1</accession>
<gene>
    <name evidence="3" type="ORF">HNR67_008062</name>
</gene>
<sequence length="410" mass="44757">MRATTGSLDELDLFGPRFVGDPWPSFAELRERAPVHHDQRTGLWLVSRHADVRAVLADPDGFIPDNALTAITPIPPPQLRVLARARFSLPPTLANNGTDSHTGLRRLVAGYFTPGRVRDAEPRIRALANDYLDRLPATGSFDLVSGLAAELPCRVLLDLLGLTEVDLPVLKAWSAASLELFWGRPDPDRHQALAEAAGEFHQWLAARIRAATPGSPDLFGQLAAHRAPGDRPLRIAEAVGVCYFLLIAGQETTSQLLSTLLHRLIPHADLWPRLAAGEPGLADACVEEVLRREPPVNTWRRIAARPATLSGVDVPRGAHLLLLLAGSGADPDVFPDPERFCPARPEVRRHLAFGHGRHFCLGAGLARTEASVVLTEVARRLPRLELLEAEPPMLGLLSFRAPLRVLARRA</sequence>
<dbReference type="EMBL" id="JACHMH010000001">
    <property type="protein sequence ID" value="MBB4681944.1"/>
    <property type="molecule type" value="Genomic_DNA"/>
</dbReference>
<dbReference type="PRINTS" id="PR00359">
    <property type="entry name" value="BP450"/>
</dbReference>
<keyword evidence="2" id="KW-0560">Oxidoreductase</keyword>
<keyword evidence="2" id="KW-0408">Iron</keyword>
<keyword evidence="2" id="KW-0349">Heme</keyword>
<dbReference type="PANTHER" id="PTHR46696:SF6">
    <property type="entry name" value="P450, PUTATIVE (EUROFUNG)-RELATED"/>
    <property type="match status" value="1"/>
</dbReference>
<keyword evidence="4" id="KW-1185">Reference proteome</keyword>
<dbReference type="RefSeq" id="WP_221490215.1">
    <property type="nucleotide sequence ID" value="NZ_BAAAUI010000034.1"/>
</dbReference>
<protein>
    <submittedName>
        <fullName evidence="3">Cytochrome P450</fullName>
    </submittedName>
</protein>
<evidence type="ECO:0000313" key="4">
    <source>
        <dbReference type="Proteomes" id="UP000533598"/>
    </source>
</evidence>
<name>A0A7W7CIQ1_9PSEU</name>
<dbReference type="PRINTS" id="PR00385">
    <property type="entry name" value="P450"/>
</dbReference>
<keyword evidence="2" id="KW-0479">Metal-binding</keyword>
<dbReference type="GO" id="GO:0016705">
    <property type="term" value="F:oxidoreductase activity, acting on paired donors, with incorporation or reduction of molecular oxygen"/>
    <property type="evidence" value="ECO:0007669"/>
    <property type="project" value="InterPro"/>
</dbReference>
<reference evidence="3 4" key="1">
    <citation type="submission" date="2020-08" db="EMBL/GenBank/DDBJ databases">
        <title>Sequencing the genomes of 1000 actinobacteria strains.</title>
        <authorList>
            <person name="Klenk H.-P."/>
        </authorList>
    </citation>
    <scope>NUCLEOTIDE SEQUENCE [LARGE SCALE GENOMIC DNA]</scope>
    <source>
        <strain evidence="3 4">DSM 44230</strain>
    </source>
</reference>
<dbReference type="Pfam" id="PF00067">
    <property type="entry name" value="p450"/>
    <property type="match status" value="1"/>
</dbReference>
<dbReference type="GO" id="GO:0004497">
    <property type="term" value="F:monooxygenase activity"/>
    <property type="evidence" value="ECO:0007669"/>
    <property type="project" value="UniProtKB-KW"/>
</dbReference>
<dbReference type="PANTHER" id="PTHR46696">
    <property type="entry name" value="P450, PUTATIVE (EUROFUNG)-RELATED"/>
    <property type="match status" value="1"/>
</dbReference>
<comment type="caution">
    <text evidence="3">The sequence shown here is derived from an EMBL/GenBank/DDBJ whole genome shotgun (WGS) entry which is preliminary data.</text>
</comment>
<dbReference type="Gene3D" id="1.10.630.10">
    <property type="entry name" value="Cytochrome P450"/>
    <property type="match status" value="1"/>
</dbReference>
<dbReference type="Proteomes" id="UP000533598">
    <property type="component" value="Unassembled WGS sequence"/>
</dbReference>